<keyword evidence="3" id="KW-1185">Reference proteome</keyword>
<name>A0A511QEJ9_9VIBR</name>
<dbReference type="AlphaFoldDB" id="A0A511QEJ9"/>
<dbReference type="RefSeq" id="WP_227739610.1">
    <property type="nucleotide sequence ID" value="NZ_BAOJ01000029.1"/>
</dbReference>
<comment type="caution">
    <text evidence="2">The sequence shown here is derived from an EMBL/GenBank/DDBJ whole genome shotgun (WGS) entry which is preliminary data.</text>
</comment>
<protein>
    <submittedName>
        <fullName evidence="2">Uncharacterized protein</fullName>
    </submittedName>
</protein>
<gene>
    <name evidence="2" type="ORF">VSA01S_18210</name>
</gene>
<evidence type="ECO:0000313" key="2">
    <source>
        <dbReference type="EMBL" id="GEM75709.1"/>
    </source>
</evidence>
<evidence type="ECO:0000256" key="1">
    <source>
        <dbReference type="SAM" id="SignalP"/>
    </source>
</evidence>
<proteinExistence type="predicted"/>
<organism evidence="2 3">
    <name type="scientific">Vibrio sagamiensis NBRC 104589</name>
    <dbReference type="NCBI Taxonomy" id="1219064"/>
    <lineage>
        <taxon>Bacteria</taxon>
        <taxon>Pseudomonadati</taxon>
        <taxon>Pseudomonadota</taxon>
        <taxon>Gammaproteobacteria</taxon>
        <taxon>Vibrionales</taxon>
        <taxon>Vibrionaceae</taxon>
        <taxon>Vibrio</taxon>
    </lineage>
</organism>
<reference evidence="2 3" key="1">
    <citation type="submission" date="2019-07" db="EMBL/GenBank/DDBJ databases">
        <title>Whole genome shotgun sequence of Vibrio sagamiensis NBRC 104589.</title>
        <authorList>
            <person name="Hosoyama A."/>
            <person name="Uohara A."/>
            <person name="Ohji S."/>
            <person name="Ichikawa N."/>
        </authorList>
    </citation>
    <scope>NUCLEOTIDE SEQUENCE [LARGE SCALE GENOMIC DNA]</scope>
    <source>
        <strain evidence="2 3">NBRC 104589</strain>
    </source>
</reference>
<evidence type="ECO:0000313" key="3">
    <source>
        <dbReference type="Proteomes" id="UP000321922"/>
    </source>
</evidence>
<feature type="chain" id="PRO_5022091914" evidence="1">
    <location>
        <begin position="22"/>
        <end position="490"/>
    </location>
</feature>
<keyword evidence="1" id="KW-0732">Signal</keyword>
<dbReference type="EMBL" id="BJXJ01000015">
    <property type="protein sequence ID" value="GEM75709.1"/>
    <property type="molecule type" value="Genomic_DNA"/>
</dbReference>
<feature type="signal peptide" evidence="1">
    <location>
        <begin position="1"/>
        <end position="21"/>
    </location>
</feature>
<dbReference type="Proteomes" id="UP000321922">
    <property type="component" value="Unassembled WGS sequence"/>
</dbReference>
<sequence>MMKVFVIFFLCIIFVNQESHAMSKPALYDLLWERAQYRLLTQSEVNALNNSIKGLNGHRLGYGFNLVTELPTRNRCIINQSYQRIDNLSRYVEGRVVSSKSEVEEFFSAALSVNAEGRYGSFSASSHFQRDVSNSFQNLEQNKTVAFIIQDKTHTLINDAWPTMDPRALALLQANTNVSKTNFRNICGDALVDGIQYGRELYLLLQVKSKTQQKKDTSDIAADISASYMMLISGSVDIEILEQYRQYQQDYEIKIKAYVSGEPMVLSDTNLLNFADKLREFEGRKTEQHRIISYQTSAYQIPEGMEYWQAFKDYRPARLAIKKWNQFMAFTHSEQCQYKDIAQLCALTEQMYRETWENCSNTYQWPSCFNPDEPECQLYTEQPCNYIKQVAELAWQDSVADRKQSYDVMFPKESLEINIIGYEFTYEKSSRDLKKTEFEFRIRLDKPNRLNGYFMCDLVVKEDRISMCEISNDWGVGQVVIEQLSYLVRQ</sequence>
<accession>A0A511QEJ9</accession>